<keyword evidence="6" id="KW-1185">Reference proteome</keyword>
<organism evidence="5 6">
    <name type="scientific">Streptomyces bambusae</name>
    <dbReference type="NCBI Taxonomy" id="1550616"/>
    <lineage>
        <taxon>Bacteria</taxon>
        <taxon>Bacillati</taxon>
        <taxon>Actinomycetota</taxon>
        <taxon>Actinomycetes</taxon>
        <taxon>Kitasatosporales</taxon>
        <taxon>Streptomycetaceae</taxon>
        <taxon>Streptomyces</taxon>
    </lineage>
</organism>
<gene>
    <name evidence="5" type="ORF">GPJ59_01490</name>
</gene>
<dbReference type="InterPro" id="IPR007055">
    <property type="entry name" value="BON_dom"/>
</dbReference>
<protein>
    <submittedName>
        <fullName evidence="5">CBS domain-containing protein</fullName>
    </submittedName>
</protein>
<dbReference type="Proteomes" id="UP000812013">
    <property type="component" value="Unassembled WGS sequence"/>
</dbReference>
<dbReference type="PIRSF" id="PIRSF036990">
    <property type="entry name" value="UCP036990_CBS_BON"/>
    <property type="match status" value="1"/>
</dbReference>
<dbReference type="Pfam" id="PF00571">
    <property type="entry name" value="CBS"/>
    <property type="match status" value="2"/>
</dbReference>
<dbReference type="PANTHER" id="PTHR43080:SF29">
    <property type="entry name" value="OS02G0818000 PROTEIN"/>
    <property type="match status" value="1"/>
</dbReference>
<feature type="domain" description="CBS" evidence="4">
    <location>
        <begin position="1"/>
        <end position="58"/>
    </location>
</feature>
<dbReference type="EMBL" id="WTFF01000005">
    <property type="protein sequence ID" value="MBW5480609.1"/>
    <property type="molecule type" value="Genomic_DNA"/>
</dbReference>
<dbReference type="PANTHER" id="PTHR43080">
    <property type="entry name" value="CBS DOMAIN-CONTAINING PROTEIN CBSX3, MITOCHONDRIAL"/>
    <property type="match status" value="1"/>
</dbReference>
<evidence type="ECO:0000313" key="6">
    <source>
        <dbReference type="Proteomes" id="UP000812013"/>
    </source>
</evidence>
<sequence length="230" mass="25089">MTGEVVRARPDTSFKELVRMLTAHRISGLPVVDDDDKVMGVVSQTDLTRRQAGRGREGSVPRRMLRTLKRLADARSTAAPALTAGELMTSPAVTVHPEQRVVDAARTMERRHIDRLPVVDEEDRLIGITTRRDLLRVFLRTDEDIRADVAVAVSARATATQAPAAHRIDGLHIDVRDGMVTMAGSPGPEVDTRAVIRAAWRVDGVVGVVNRLTAARESDRSAQGGIPRLS</sequence>
<dbReference type="SMART" id="SM00116">
    <property type="entry name" value="CBS"/>
    <property type="match status" value="2"/>
</dbReference>
<feature type="domain" description="BON" evidence="3">
    <location>
        <begin position="147"/>
        <end position="216"/>
    </location>
</feature>
<evidence type="ECO:0000256" key="2">
    <source>
        <dbReference type="PROSITE-ProRule" id="PRU00703"/>
    </source>
</evidence>
<keyword evidence="1 2" id="KW-0129">CBS domain</keyword>
<comment type="caution">
    <text evidence="5">The sequence shown here is derived from an EMBL/GenBank/DDBJ whole genome shotgun (WGS) entry which is preliminary data.</text>
</comment>
<dbReference type="CDD" id="cd04586">
    <property type="entry name" value="CBS_pair_BON_assoc"/>
    <property type="match status" value="1"/>
</dbReference>
<dbReference type="PROSITE" id="PS50914">
    <property type="entry name" value="BON"/>
    <property type="match status" value="1"/>
</dbReference>
<name>A0ABS6YZQ2_9ACTN</name>
<reference evidence="5 6" key="1">
    <citation type="submission" date="2019-12" db="EMBL/GenBank/DDBJ databases">
        <title>Genome sequence of Streptomyces bambusae.</title>
        <authorList>
            <person name="Bansal K."/>
            <person name="Choksket S."/>
            <person name="Korpole S."/>
            <person name="Patil P.B."/>
        </authorList>
    </citation>
    <scope>NUCLEOTIDE SEQUENCE [LARGE SCALE GENOMIC DNA]</scope>
    <source>
        <strain evidence="5 6">SK60</strain>
    </source>
</reference>
<dbReference type="InterPro" id="IPR017080">
    <property type="entry name" value="UCP036990_CBS_BON"/>
</dbReference>
<dbReference type="InterPro" id="IPR046342">
    <property type="entry name" value="CBS_dom_sf"/>
</dbReference>
<dbReference type="PROSITE" id="PS51371">
    <property type="entry name" value="CBS"/>
    <property type="match status" value="2"/>
</dbReference>
<dbReference type="Gene3D" id="3.10.580.10">
    <property type="entry name" value="CBS-domain"/>
    <property type="match status" value="1"/>
</dbReference>
<dbReference type="SUPFAM" id="SSF54631">
    <property type="entry name" value="CBS-domain pair"/>
    <property type="match status" value="1"/>
</dbReference>
<evidence type="ECO:0000259" key="3">
    <source>
        <dbReference type="PROSITE" id="PS50914"/>
    </source>
</evidence>
<evidence type="ECO:0000256" key="1">
    <source>
        <dbReference type="ARBA" id="ARBA00023122"/>
    </source>
</evidence>
<dbReference type="RefSeq" id="WP_219664510.1">
    <property type="nucleotide sequence ID" value="NZ_WTFF01000005.1"/>
</dbReference>
<feature type="domain" description="CBS" evidence="4">
    <location>
        <begin position="88"/>
        <end position="145"/>
    </location>
</feature>
<evidence type="ECO:0000313" key="5">
    <source>
        <dbReference type="EMBL" id="MBW5480609.1"/>
    </source>
</evidence>
<dbReference type="Gene3D" id="3.30.1340.30">
    <property type="match status" value="1"/>
</dbReference>
<evidence type="ECO:0000259" key="4">
    <source>
        <dbReference type="PROSITE" id="PS51371"/>
    </source>
</evidence>
<accession>A0ABS6YZQ2</accession>
<dbReference type="InterPro" id="IPR000644">
    <property type="entry name" value="CBS_dom"/>
</dbReference>
<proteinExistence type="predicted"/>
<dbReference type="InterPro" id="IPR051257">
    <property type="entry name" value="Diverse_CBS-Domain"/>
</dbReference>